<dbReference type="EMBL" id="OFSQ01000034">
    <property type="protein sequence ID" value="SOY62456.1"/>
    <property type="molecule type" value="Genomic_DNA"/>
</dbReference>
<evidence type="ECO:0000313" key="3">
    <source>
        <dbReference type="Proteomes" id="UP000256780"/>
    </source>
</evidence>
<organism evidence="2 3">
    <name type="scientific">Cupriavidus taiwanensis</name>
    <dbReference type="NCBI Taxonomy" id="164546"/>
    <lineage>
        <taxon>Bacteria</taxon>
        <taxon>Pseudomonadati</taxon>
        <taxon>Pseudomonadota</taxon>
        <taxon>Betaproteobacteria</taxon>
        <taxon>Burkholderiales</taxon>
        <taxon>Burkholderiaceae</taxon>
        <taxon>Cupriavidus</taxon>
    </lineage>
</organism>
<reference evidence="2 3" key="1">
    <citation type="submission" date="2018-01" db="EMBL/GenBank/DDBJ databases">
        <authorList>
            <person name="Clerissi C."/>
        </authorList>
    </citation>
    <scope>NUCLEOTIDE SEQUENCE [LARGE SCALE GENOMIC DNA]</scope>
    <source>
        <strain evidence="2">Cupriavidus sp. LMG 19464</strain>
    </source>
</reference>
<dbReference type="RefSeq" id="WP_116358161.1">
    <property type="nucleotide sequence ID" value="NZ_LT976854.1"/>
</dbReference>
<accession>A0A975X8U8</accession>
<feature type="chain" id="PRO_5036731253" description="Methylaspartate ammonia-lyase" evidence="1">
    <location>
        <begin position="37"/>
        <end position="457"/>
    </location>
</feature>
<dbReference type="Proteomes" id="UP000256780">
    <property type="component" value="Chromosome CBM2587_b"/>
</dbReference>
<name>A0A975X8U8_9BURK</name>
<feature type="signal peptide" evidence="1">
    <location>
        <begin position="1"/>
        <end position="36"/>
    </location>
</feature>
<evidence type="ECO:0008006" key="4">
    <source>
        <dbReference type="Google" id="ProtNLM"/>
    </source>
</evidence>
<comment type="caution">
    <text evidence="2">The sequence shown here is derived from an EMBL/GenBank/DDBJ whole genome shotgun (WGS) entry which is preliminary data.</text>
</comment>
<protein>
    <recommendedName>
        <fullName evidence="4">Methylaspartate ammonia-lyase</fullName>
    </recommendedName>
</protein>
<gene>
    <name evidence="2" type="ORF">CBM2587_B50016</name>
</gene>
<dbReference type="InterPro" id="IPR008930">
    <property type="entry name" value="Terpenoid_cyclase/PrenylTrfase"/>
</dbReference>
<dbReference type="SUPFAM" id="SSF48239">
    <property type="entry name" value="Terpenoid cyclases/Protein prenyltransferases"/>
    <property type="match status" value="1"/>
</dbReference>
<dbReference type="AlphaFoldDB" id="A0A975X8U8"/>
<proteinExistence type="predicted"/>
<evidence type="ECO:0000256" key="1">
    <source>
        <dbReference type="SAM" id="SignalP"/>
    </source>
</evidence>
<evidence type="ECO:0000313" key="2">
    <source>
        <dbReference type="EMBL" id="SOY62456.1"/>
    </source>
</evidence>
<keyword evidence="1" id="KW-0732">Signal</keyword>
<dbReference type="OrthoDB" id="1171174at2"/>
<sequence length="457" mass="48512">MRLPIPTARLPRLAAGALLPALFPTLLALSPVAARAANAADAADPAQQALLAEGCKALTEQVGRAGGGGPLFLPSYEPAPGGEPLAPALRNAAFVYDNALAGIALIACKRPAEARRIADAVLQATRQDRHFRDARLRNAYRAGPLPAGPVPLPGWWDEPSKRWFEDAYQAGTATGNVAWAALLLLAVHDATRDARYLDGAAALMGWVHATVPDPAAPAGYIGGFFGHEPKQIRQGWKSTEHNVDTYAAFSWLASVRNEPRWRDGAARSRGFVSAMWQPREGRFIIGTHDDGRAPNAAPSALDAVLWPLIAFPEPPADWRRNLAWVEAKHRAGAGYGFKGSPDGIWTEGTGQAALVLQAAGQARQAAPLWPLLRAQRAPSGMLYATPQARISTGLSIGPTSTTEDFHYFHLPHLGATAWAVLAAARWNPFRPGGCLDPSCPPPAIAASGNTGTANNKD</sequence>